<dbReference type="PANTHER" id="PTHR23097">
    <property type="entry name" value="TUMOR NECROSIS FACTOR RECEPTOR SUPERFAMILY MEMBER"/>
    <property type="match status" value="1"/>
</dbReference>
<feature type="signal peptide" evidence="9">
    <location>
        <begin position="1"/>
        <end position="18"/>
    </location>
</feature>
<feature type="domain" description="TNFR-Cys" evidence="10">
    <location>
        <begin position="59"/>
        <end position="99"/>
    </location>
</feature>
<evidence type="ECO:0000256" key="9">
    <source>
        <dbReference type="SAM" id="SignalP"/>
    </source>
</evidence>
<evidence type="ECO:0000313" key="12">
    <source>
        <dbReference type="Proteomes" id="UP000727407"/>
    </source>
</evidence>
<protein>
    <submittedName>
        <fullName evidence="11">Tumor necrosis factor receptor superfamily member 11B-like</fullName>
    </submittedName>
</protein>
<organism evidence="11 12">
    <name type="scientific">Clarias magur</name>
    <name type="common">Asian catfish</name>
    <name type="synonym">Macropteronotus magur</name>
    <dbReference type="NCBI Taxonomy" id="1594786"/>
    <lineage>
        <taxon>Eukaryota</taxon>
        <taxon>Metazoa</taxon>
        <taxon>Chordata</taxon>
        <taxon>Craniata</taxon>
        <taxon>Vertebrata</taxon>
        <taxon>Euteleostomi</taxon>
        <taxon>Actinopterygii</taxon>
        <taxon>Neopterygii</taxon>
        <taxon>Teleostei</taxon>
        <taxon>Ostariophysi</taxon>
        <taxon>Siluriformes</taxon>
        <taxon>Clariidae</taxon>
        <taxon>Clarias</taxon>
    </lineage>
</organism>
<dbReference type="SUPFAM" id="SSF57586">
    <property type="entry name" value="TNF receptor-like"/>
    <property type="match status" value="2"/>
</dbReference>
<keyword evidence="7" id="KW-0325">Glycoprotein</keyword>
<evidence type="ECO:0000256" key="6">
    <source>
        <dbReference type="ARBA" id="ARBA00023157"/>
    </source>
</evidence>
<keyword evidence="12" id="KW-1185">Reference proteome</keyword>
<evidence type="ECO:0000256" key="4">
    <source>
        <dbReference type="ARBA" id="ARBA00022729"/>
    </source>
</evidence>
<comment type="caution">
    <text evidence="11">The sequence shown here is derived from an EMBL/GenBank/DDBJ whole genome shotgun (WGS) entry which is preliminary data.</text>
</comment>
<keyword evidence="3" id="KW-0053">Apoptosis</keyword>
<dbReference type="OrthoDB" id="9990004at2759"/>
<dbReference type="Gene3D" id="2.10.50.10">
    <property type="entry name" value="Tumor Necrosis Factor Receptor, subunit A, domain 2"/>
    <property type="match status" value="3"/>
</dbReference>
<dbReference type="InterPro" id="IPR052459">
    <property type="entry name" value="TNFRSF_decoy_receptor"/>
</dbReference>
<dbReference type="PANTHER" id="PTHR23097:SF181">
    <property type="entry name" value="CASPASE-8-LIKE"/>
    <property type="match status" value="1"/>
</dbReference>
<feature type="chain" id="PRO_5035236418" evidence="9">
    <location>
        <begin position="19"/>
        <end position="185"/>
    </location>
</feature>
<feature type="repeat" description="TNFR-Cys" evidence="8">
    <location>
        <begin position="59"/>
        <end position="99"/>
    </location>
</feature>
<evidence type="ECO:0000256" key="5">
    <source>
        <dbReference type="ARBA" id="ARBA00022737"/>
    </source>
</evidence>
<keyword evidence="5" id="KW-0677">Repeat</keyword>
<dbReference type="InterPro" id="IPR001368">
    <property type="entry name" value="TNFR/NGFR_Cys_rich_reg"/>
</dbReference>
<dbReference type="GO" id="GO:0006915">
    <property type="term" value="P:apoptotic process"/>
    <property type="evidence" value="ECO:0007669"/>
    <property type="project" value="UniProtKB-KW"/>
</dbReference>
<evidence type="ECO:0000256" key="8">
    <source>
        <dbReference type="PROSITE-ProRule" id="PRU00206"/>
    </source>
</evidence>
<evidence type="ECO:0000256" key="2">
    <source>
        <dbReference type="ARBA" id="ARBA00022525"/>
    </source>
</evidence>
<evidence type="ECO:0000256" key="1">
    <source>
        <dbReference type="ARBA" id="ARBA00004613"/>
    </source>
</evidence>
<sequence>IFFTILVLYCTTTSLVLAQNVVTYWRELPSGRKLLCDRCPPGFRLQAHCTDTQPTQCAACDAGYYTKYWNYIYDCLPCNWCSGDEVVMQECTRSSNRVCGCKAGFYRDSYFCKPHTMCEKGFGVKEMGTPDRDTVCEPCSEGFYSAGKDTPCNLHTACKSEEKLLFHGTSSFDTVCVTCNNLIRD</sequence>
<dbReference type="EMBL" id="QNUK01000353">
    <property type="protein sequence ID" value="KAF5894842.1"/>
    <property type="molecule type" value="Genomic_DNA"/>
</dbReference>
<accession>A0A8J4WXB3</accession>
<evidence type="ECO:0000259" key="10">
    <source>
        <dbReference type="PROSITE" id="PS50050"/>
    </source>
</evidence>
<dbReference type="AlphaFoldDB" id="A0A8J4WXB3"/>
<feature type="non-terminal residue" evidence="11">
    <location>
        <position position="185"/>
    </location>
</feature>
<evidence type="ECO:0000256" key="7">
    <source>
        <dbReference type="ARBA" id="ARBA00023180"/>
    </source>
</evidence>
<feature type="disulfide bond" evidence="8">
    <location>
        <begin position="60"/>
        <end position="75"/>
    </location>
</feature>
<evidence type="ECO:0000313" key="11">
    <source>
        <dbReference type="EMBL" id="KAF5894842.1"/>
    </source>
</evidence>
<name>A0A8J4WXB3_CLAMG</name>
<dbReference type="PROSITE" id="PS50050">
    <property type="entry name" value="TNFR_NGFR_2"/>
    <property type="match status" value="1"/>
</dbReference>
<dbReference type="Proteomes" id="UP000727407">
    <property type="component" value="Unassembled WGS sequence"/>
</dbReference>
<gene>
    <name evidence="11" type="ORF">DAT39_015449</name>
</gene>
<feature type="disulfide bond" evidence="8">
    <location>
        <begin position="78"/>
        <end position="91"/>
    </location>
</feature>
<dbReference type="Pfam" id="PF00020">
    <property type="entry name" value="TNFR_c6"/>
    <property type="match status" value="3"/>
</dbReference>
<reference evidence="11" key="1">
    <citation type="submission" date="2020-07" db="EMBL/GenBank/DDBJ databases">
        <title>Clarias magur genome sequencing, assembly and annotation.</title>
        <authorList>
            <person name="Kushwaha B."/>
            <person name="Kumar R."/>
            <person name="Das P."/>
            <person name="Joshi C.G."/>
            <person name="Kumar D."/>
            <person name="Nagpure N.S."/>
            <person name="Pandey M."/>
            <person name="Agarwal S."/>
            <person name="Srivastava S."/>
            <person name="Singh M."/>
            <person name="Sahoo L."/>
            <person name="Jayasankar P."/>
            <person name="Meher P.K."/>
            <person name="Koringa P.G."/>
            <person name="Iquebal M.A."/>
            <person name="Das S.P."/>
            <person name="Bit A."/>
            <person name="Patnaik S."/>
            <person name="Patel N."/>
            <person name="Shah T.M."/>
            <person name="Hinsu A."/>
            <person name="Jena J.K."/>
        </authorList>
    </citation>
    <scope>NUCLEOTIDE SEQUENCE</scope>
    <source>
        <strain evidence="11">CIFAMagur01</strain>
        <tissue evidence="11">Testis</tissue>
    </source>
</reference>
<dbReference type="GO" id="GO:0005576">
    <property type="term" value="C:extracellular region"/>
    <property type="evidence" value="ECO:0007669"/>
    <property type="project" value="UniProtKB-SubCell"/>
</dbReference>
<keyword evidence="4 9" id="KW-0732">Signal</keyword>
<comment type="subcellular location">
    <subcellularLocation>
        <location evidence="1">Secreted</location>
    </subcellularLocation>
</comment>
<keyword evidence="6 8" id="KW-1015">Disulfide bond</keyword>
<keyword evidence="11" id="KW-0675">Receptor</keyword>
<proteinExistence type="predicted"/>
<keyword evidence="2" id="KW-0964">Secreted</keyword>
<evidence type="ECO:0000256" key="3">
    <source>
        <dbReference type="ARBA" id="ARBA00022703"/>
    </source>
</evidence>
<dbReference type="SMART" id="SM00208">
    <property type="entry name" value="TNFR"/>
    <property type="match status" value="4"/>
</dbReference>
<feature type="disulfide bond" evidence="8">
    <location>
        <begin position="81"/>
        <end position="99"/>
    </location>
</feature>
<feature type="non-terminal residue" evidence="11">
    <location>
        <position position="1"/>
    </location>
</feature>